<proteinExistence type="predicted"/>
<feature type="repeat" description="TPR" evidence="1">
    <location>
        <begin position="73"/>
        <end position="106"/>
    </location>
</feature>
<keyword evidence="1" id="KW-0802">TPR repeat</keyword>
<comment type="caution">
    <text evidence="3">The sequence shown here is derived from an EMBL/GenBank/DDBJ whole genome shotgun (WGS) entry which is preliminary data.</text>
</comment>
<dbReference type="Gene3D" id="1.25.40.10">
    <property type="entry name" value="Tetratricopeptide repeat domain"/>
    <property type="match status" value="1"/>
</dbReference>
<evidence type="ECO:0000256" key="1">
    <source>
        <dbReference type="PROSITE-ProRule" id="PRU00339"/>
    </source>
</evidence>
<sequence>MTNTQMQEAIELRQNGQLEEARTKLLHLLLEDPDDPVLLYQVAWTYDNLGLEAQAMPYYEQALANGLQGEDRQGAMLGLGSTYRTLAHYEKAAILFKQAIQDYPEAREFKVFYAMVLYNLEQYAEGMQLLMTELAETTNDKGIERYQRAILFYADKLDQVWE</sequence>
<dbReference type="RefSeq" id="WP_069326304.1">
    <property type="nucleotide sequence ID" value="NZ_MDER01000029.1"/>
</dbReference>
<dbReference type="AlphaFoldDB" id="A0A1E3L9R0"/>
<name>A0A1E3L9R0_9BACL</name>
<dbReference type="InterPro" id="IPR041656">
    <property type="entry name" value="TPR_5"/>
</dbReference>
<dbReference type="Proteomes" id="UP000094578">
    <property type="component" value="Unassembled WGS sequence"/>
</dbReference>
<dbReference type="Pfam" id="PF12688">
    <property type="entry name" value="TPR_5"/>
    <property type="match status" value="1"/>
</dbReference>
<dbReference type="SUPFAM" id="SSF48452">
    <property type="entry name" value="TPR-like"/>
    <property type="match status" value="1"/>
</dbReference>
<gene>
    <name evidence="3" type="ORF">PTI45_00844</name>
</gene>
<accession>A0A1E3L9R0</accession>
<keyword evidence="4" id="KW-1185">Reference proteome</keyword>
<evidence type="ECO:0000259" key="2">
    <source>
        <dbReference type="Pfam" id="PF12688"/>
    </source>
</evidence>
<feature type="domain" description="Tetratrico peptide repeat group 5" evidence="2">
    <location>
        <begin position="37"/>
        <end position="157"/>
    </location>
</feature>
<dbReference type="STRING" id="1886670.PTI45_00844"/>
<dbReference type="InterPro" id="IPR011990">
    <property type="entry name" value="TPR-like_helical_dom_sf"/>
</dbReference>
<dbReference type="InterPro" id="IPR019734">
    <property type="entry name" value="TPR_rpt"/>
</dbReference>
<dbReference type="PATRIC" id="fig|1886670.3.peg.865"/>
<dbReference type="EMBL" id="MDER01000029">
    <property type="protein sequence ID" value="ODP29690.1"/>
    <property type="molecule type" value="Genomic_DNA"/>
</dbReference>
<evidence type="ECO:0000313" key="4">
    <source>
        <dbReference type="Proteomes" id="UP000094578"/>
    </source>
</evidence>
<reference evidence="3 4" key="1">
    <citation type="submission" date="2016-08" db="EMBL/GenBank/DDBJ databases">
        <title>Genome sequencing of Paenibacillus sp. TI45-13ar, isolated from Korean traditional nuruk.</title>
        <authorList>
            <person name="Kim S.-J."/>
        </authorList>
    </citation>
    <scope>NUCLEOTIDE SEQUENCE [LARGE SCALE GENOMIC DNA]</scope>
    <source>
        <strain evidence="3 4">TI45-13ar</strain>
    </source>
</reference>
<organism evidence="3 4">
    <name type="scientific">Paenibacillus nuruki</name>
    <dbReference type="NCBI Taxonomy" id="1886670"/>
    <lineage>
        <taxon>Bacteria</taxon>
        <taxon>Bacillati</taxon>
        <taxon>Bacillota</taxon>
        <taxon>Bacilli</taxon>
        <taxon>Bacillales</taxon>
        <taxon>Paenibacillaceae</taxon>
        <taxon>Paenibacillus</taxon>
    </lineage>
</organism>
<dbReference type="PROSITE" id="PS50005">
    <property type="entry name" value="TPR"/>
    <property type="match status" value="1"/>
</dbReference>
<protein>
    <recommendedName>
        <fullName evidence="2">Tetratrico peptide repeat group 5 domain-containing protein</fullName>
    </recommendedName>
</protein>
<evidence type="ECO:0000313" key="3">
    <source>
        <dbReference type="EMBL" id="ODP29690.1"/>
    </source>
</evidence>